<protein>
    <recommendedName>
        <fullName evidence="2">K Homology domain-containing protein</fullName>
    </recommendedName>
</protein>
<dbReference type="SUPFAM" id="SSF54791">
    <property type="entry name" value="Eukaryotic type KH-domain (KH-domain type I)"/>
    <property type="match status" value="2"/>
</dbReference>
<comment type="caution">
    <text evidence="3">The sequence shown here is derived from an EMBL/GenBank/DDBJ whole genome shotgun (WGS) entry which is preliminary data.</text>
</comment>
<feature type="domain" description="K Homology" evidence="2">
    <location>
        <begin position="82"/>
        <end position="151"/>
    </location>
</feature>
<dbReference type="PROSITE" id="PS50084">
    <property type="entry name" value="KH_TYPE_1"/>
    <property type="match status" value="2"/>
</dbReference>
<dbReference type="Pfam" id="PF00013">
    <property type="entry name" value="KH_1"/>
    <property type="match status" value="2"/>
</dbReference>
<dbReference type="EMBL" id="CAXKWB010126939">
    <property type="protein sequence ID" value="CAL4240207.1"/>
    <property type="molecule type" value="Genomic_DNA"/>
</dbReference>
<dbReference type="GO" id="GO:0010468">
    <property type="term" value="P:regulation of gene expression"/>
    <property type="evidence" value="ECO:0007669"/>
    <property type="project" value="UniProtKB-ARBA"/>
</dbReference>
<evidence type="ECO:0000313" key="4">
    <source>
        <dbReference type="Proteomes" id="UP001497623"/>
    </source>
</evidence>
<dbReference type="InterPro" id="IPR004088">
    <property type="entry name" value="KH_dom_type_1"/>
</dbReference>
<organism evidence="3 4">
    <name type="scientific">Meganyctiphanes norvegica</name>
    <name type="common">Northern krill</name>
    <name type="synonym">Thysanopoda norvegica</name>
    <dbReference type="NCBI Taxonomy" id="48144"/>
    <lineage>
        <taxon>Eukaryota</taxon>
        <taxon>Metazoa</taxon>
        <taxon>Ecdysozoa</taxon>
        <taxon>Arthropoda</taxon>
        <taxon>Crustacea</taxon>
        <taxon>Multicrustacea</taxon>
        <taxon>Malacostraca</taxon>
        <taxon>Eumalacostraca</taxon>
        <taxon>Eucarida</taxon>
        <taxon>Euphausiacea</taxon>
        <taxon>Euphausiidae</taxon>
        <taxon>Meganyctiphanes</taxon>
    </lineage>
</organism>
<sequence>MIKEAQDMYKSYEIDISHEMKYYLLEKSGYHITRLRHETGVAINISETVEKCSIKMEGNEDKLKRAREIITTTLEQLNHLGDYAEEVVTIEKRYHGALMGHQAVTLKEIMNMFKGVHLRFPEKGENSDTIKIQGPKKMVNNCITHMLQMVEIRKKQMH</sequence>
<dbReference type="SMART" id="SM00322">
    <property type="entry name" value="KH"/>
    <property type="match status" value="2"/>
</dbReference>
<accession>A0AAV2SVT3</accession>
<dbReference type="InterPro" id="IPR036612">
    <property type="entry name" value="KH_dom_type_1_sf"/>
</dbReference>
<proteinExistence type="predicted"/>
<name>A0AAV2SVT3_MEGNR</name>
<gene>
    <name evidence="3" type="ORF">MNOR_LOCUS40579</name>
</gene>
<evidence type="ECO:0000259" key="2">
    <source>
        <dbReference type="SMART" id="SM00322"/>
    </source>
</evidence>
<feature type="domain" description="K Homology" evidence="2">
    <location>
        <begin position="8"/>
        <end position="75"/>
    </location>
</feature>
<feature type="non-terminal residue" evidence="3">
    <location>
        <position position="158"/>
    </location>
</feature>
<keyword evidence="1" id="KW-0694">RNA-binding</keyword>
<dbReference type="Gene3D" id="3.30.1370.10">
    <property type="entry name" value="K Homology domain, type 1"/>
    <property type="match status" value="2"/>
</dbReference>
<dbReference type="Proteomes" id="UP001497623">
    <property type="component" value="Unassembled WGS sequence"/>
</dbReference>
<evidence type="ECO:0000256" key="1">
    <source>
        <dbReference type="PROSITE-ProRule" id="PRU00117"/>
    </source>
</evidence>
<dbReference type="AlphaFoldDB" id="A0AAV2SVT3"/>
<evidence type="ECO:0000313" key="3">
    <source>
        <dbReference type="EMBL" id="CAL4240207.1"/>
    </source>
</evidence>
<dbReference type="GO" id="GO:0003723">
    <property type="term" value="F:RNA binding"/>
    <property type="evidence" value="ECO:0007669"/>
    <property type="project" value="UniProtKB-UniRule"/>
</dbReference>
<dbReference type="InterPro" id="IPR004087">
    <property type="entry name" value="KH_dom"/>
</dbReference>
<keyword evidence="4" id="KW-1185">Reference proteome</keyword>
<reference evidence="3 4" key="1">
    <citation type="submission" date="2024-05" db="EMBL/GenBank/DDBJ databases">
        <authorList>
            <person name="Wallberg A."/>
        </authorList>
    </citation>
    <scope>NUCLEOTIDE SEQUENCE [LARGE SCALE GENOMIC DNA]</scope>
</reference>